<keyword evidence="4" id="KW-0813">Transport</keyword>
<dbReference type="SUPFAM" id="SSF57095">
    <property type="entry name" value="Scorpion toxin-like"/>
    <property type="match status" value="1"/>
</dbReference>
<keyword evidence="3" id="KW-0732">Signal</keyword>
<dbReference type="AlphaFoldDB" id="A0A088DB18"/>
<evidence type="ECO:0000313" key="4">
    <source>
        <dbReference type="EMBL" id="AIL48779.1"/>
    </source>
</evidence>
<evidence type="ECO:0000256" key="1">
    <source>
        <dbReference type="ARBA" id="ARBA00004613"/>
    </source>
</evidence>
<organism evidence="4">
    <name type="scientific">Mesobuthus eupeus</name>
    <name type="common">Lesser Asian scorpion</name>
    <name type="synonym">Buthus eupeus</name>
    <dbReference type="NCBI Taxonomy" id="34648"/>
    <lineage>
        <taxon>Eukaryota</taxon>
        <taxon>Metazoa</taxon>
        <taxon>Ecdysozoa</taxon>
        <taxon>Arthropoda</taxon>
        <taxon>Chelicerata</taxon>
        <taxon>Arachnida</taxon>
        <taxon>Scorpiones</taxon>
        <taxon>Buthida</taxon>
        <taxon>Buthoidea</taxon>
        <taxon>Buthidae</taxon>
        <taxon>Mesobuthus</taxon>
    </lineage>
</organism>
<dbReference type="EMBL" id="KF612521">
    <property type="protein sequence ID" value="AIL48779.1"/>
    <property type="molecule type" value="mRNA"/>
</dbReference>
<feature type="chain" id="PRO_5001836544" evidence="3">
    <location>
        <begin position="29"/>
        <end position="64"/>
    </location>
</feature>
<keyword evidence="2" id="KW-0964">Secreted</keyword>
<feature type="signal peptide" evidence="3">
    <location>
        <begin position="1"/>
        <end position="28"/>
    </location>
</feature>
<keyword evidence="4" id="KW-0407">Ion channel</keyword>
<reference evidence="4" key="1">
    <citation type="submission" date="2013-09" db="EMBL/GenBank/DDBJ databases">
        <title>Variability of potassium channel blockers in Mesobuthus eupeus.</title>
        <authorList>
            <person name="Kuzmenkov A.I."/>
            <person name="Vassilevski A.A."/>
            <person name="Grishin E.V."/>
        </authorList>
    </citation>
    <scope>NUCLEOTIDE SEQUENCE</scope>
</reference>
<dbReference type="InterPro" id="IPR036574">
    <property type="entry name" value="Scorpion_toxin-like_sf"/>
</dbReference>
<accession>A0A088DB18</accession>
<evidence type="ECO:0000256" key="3">
    <source>
        <dbReference type="SAM" id="SignalP"/>
    </source>
</evidence>
<proteinExistence type="evidence at transcript level"/>
<evidence type="ECO:0000256" key="2">
    <source>
        <dbReference type="ARBA" id="ARBA00022525"/>
    </source>
</evidence>
<keyword evidence="4" id="KW-0406">Ion transport</keyword>
<dbReference type="GO" id="GO:0034220">
    <property type="term" value="P:monoatomic ion transmembrane transport"/>
    <property type="evidence" value="ECO:0007669"/>
    <property type="project" value="UniProtKB-KW"/>
</dbReference>
<comment type="subcellular location">
    <subcellularLocation>
        <location evidence="1">Secreted</location>
    </subcellularLocation>
</comment>
<dbReference type="GO" id="GO:0005576">
    <property type="term" value="C:extracellular region"/>
    <property type="evidence" value="ECO:0007669"/>
    <property type="project" value="UniProtKB-SubCell"/>
</dbReference>
<sequence>MKSFSQIVCYVLILTLMTVIFSDTLVDAVDCNVAQCDKDCKARGYKKGTCHDFNDIGCKCHKWS</sequence>
<name>A0A088DB18_MESEU</name>
<protein>
    <submittedName>
        <fullName evidence="4">Potassium channel blocker pMeKTx17-1</fullName>
    </submittedName>
</protein>